<dbReference type="SMART" id="SM00239">
    <property type="entry name" value="C2"/>
    <property type="match status" value="1"/>
</dbReference>
<dbReference type="GO" id="GO:0030424">
    <property type="term" value="C:axon"/>
    <property type="evidence" value="ECO:0007669"/>
    <property type="project" value="TreeGrafter"/>
</dbReference>
<dbReference type="PRINTS" id="PR00399">
    <property type="entry name" value="SYNAPTOTAGMN"/>
</dbReference>
<dbReference type="Proteomes" id="UP000663879">
    <property type="component" value="Unassembled WGS sequence"/>
</dbReference>
<comment type="caution">
    <text evidence="4">The sequence shown here is derived from an EMBL/GenBank/DDBJ whole genome shotgun (WGS) entry which is preliminary data.</text>
</comment>
<dbReference type="PANTHER" id="PTHR14113:SF6">
    <property type="entry name" value="PROTEIN PICCOLO"/>
    <property type="match status" value="1"/>
</dbReference>
<dbReference type="Pfam" id="PF00168">
    <property type="entry name" value="C2"/>
    <property type="match status" value="1"/>
</dbReference>
<dbReference type="PANTHER" id="PTHR14113">
    <property type="entry name" value="PICCOLO/BASSOON"/>
    <property type="match status" value="1"/>
</dbReference>
<dbReference type="OrthoDB" id="270970at2759"/>
<dbReference type="PROSITE" id="PS50004">
    <property type="entry name" value="C2"/>
    <property type="match status" value="1"/>
</dbReference>
<dbReference type="GO" id="GO:0098882">
    <property type="term" value="F:structural constituent of presynaptic active zone"/>
    <property type="evidence" value="ECO:0007669"/>
    <property type="project" value="TreeGrafter"/>
</dbReference>
<dbReference type="GO" id="GO:0016020">
    <property type="term" value="C:membrane"/>
    <property type="evidence" value="ECO:0007669"/>
    <property type="project" value="InterPro"/>
</dbReference>
<dbReference type="AlphaFoldDB" id="A0A813MKS4"/>
<reference evidence="4" key="1">
    <citation type="submission" date="2021-02" db="EMBL/GenBank/DDBJ databases">
        <authorList>
            <person name="Nowell W R."/>
        </authorList>
    </citation>
    <scope>NUCLEOTIDE SEQUENCE</scope>
    <source>
        <strain evidence="4">Ploen Becks lab</strain>
    </source>
</reference>
<feature type="domain" description="C2" evidence="3">
    <location>
        <begin position="482"/>
        <end position="604"/>
    </location>
</feature>
<dbReference type="SUPFAM" id="SSF49562">
    <property type="entry name" value="C2 domain (Calcium/lipid-binding domain, CaLB)"/>
    <property type="match status" value="1"/>
</dbReference>
<keyword evidence="1" id="KW-0677">Repeat</keyword>
<feature type="region of interest" description="Disordered" evidence="2">
    <location>
        <begin position="456"/>
        <end position="479"/>
    </location>
</feature>
<accession>A0A813MKS4</accession>
<dbReference type="GO" id="GO:0098982">
    <property type="term" value="C:GABA-ergic synapse"/>
    <property type="evidence" value="ECO:0007669"/>
    <property type="project" value="TreeGrafter"/>
</dbReference>
<dbReference type="GO" id="GO:0048788">
    <property type="term" value="C:cytoskeleton of presynaptic active zone"/>
    <property type="evidence" value="ECO:0007669"/>
    <property type="project" value="TreeGrafter"/>
</dbReference>
<dbReference type="InterPro" id="IPR000008">
    <property type="entry name" value="C2_dom"/>
</dbReference>
<dbReference type="InterPro" id="IPR001565">
    <property type="entry name" value="Synaptotagmin"/>
</dbReference>
<evidence type="ECO:0000256" key="1">
    <source>
        <dbReference type="ARBA" id="ARBA00022737"/>
    </source>
</evidence>
<evidence type="ECO:0000256" key="2">
    <source>
        <dbReference type="SAM" id="MobiDB-lite"/>
    </source>
</evidence>
<protein>
    <recommendedName>
        <fullName evidence="3">C2 domain-containing protein</fullName>
    </recommendedName>
</protein>
<evidence type="ECO:0000259" key="3">
    <source>
        <dbReference type="PROSITE" id="PS50004"/>
    </source>
</evidence>
<feature type="compositionally biased region" description="Polar residues" evidence="2">
    <location>
        <begin position="456"/>
        <end position="467"/>
    </location>
</feature>
<keyword evidence="5" id="KW-1185">Reference proteome</keyword>
<dbReference type="Gene3D" id="2.60.40.150">
    <property type="entry name" value="C2 domain"/>
    <property type="match status" value="1"/>
</dbReference>
<dbReference type="GO" id="GO:1904071">
    <property type="term" value="P:presynaptic active zone assembly"/>
    <property type="evidence" value="ECO:0007669"/>
    <property type="project" value="TreeGrafter"/>
</dbReference>
<feature type="region of interest" description="Disordered" evidence="2">
    <location>
        <begin position="366"/>
        <end position="421"/>
    </location>
</feature>
<organism evidence="4 5">
    <name type="scientific">Brachionus calyciflorus</name>
    <dbReference type="NCBI Taxonomy" id="104777"/>
    <lineage>
        <taxon>Eukaryota</taxon>
        <taxon>Metazoa</taxon>
        <taxon>Spiralia</taxon>
        <taxon>Gnathifera</taxon>
        <taxon>Rotifera</taxon>
        <taxon>Eurotatoria</taxon>
        <taxon>Monogononta</taxon>
        <taxon>Pseudotrocha</taxon>
        <taxon>Ploima</taxon>
        <taxon>Brachionidae</taxon>
        <taxon>Brachionus</taxon>
    </lineage>
</organism>
<dbReference type="InterPro" id="IPR035892">
    <property type="entry name" value="C2_domain_sf"/>
</dbReference>
<dbReference type="PRINTS" id="PR00360">
    <property type="entry name" value="C2DOMAIN"/>
</dbReference>
<evidence type="ECO:0000313" key="5">
    <source>
        <dbReference type="Proteomes" id="UP000663879"/>
    </source>
</evidence>
<evidence type="ECO:0000313" key="4">
    <source>
        <dbReference type="EMBL" id="CAF0721735.1"/>
    </source>
</evidence>
<feature type="compositionally biased region" description="Basic residues" evidence="2">
    <location>
        <begin position="633"/>
        <end position="642"/>
    </location>
</feature>
<feature type="compositionally biased region" description="Basic and acidic residues" evidence="2">
    <location>
        <begin position="386"/>
        <end position="396"/>
    </location>
</feature>
<dbReference type="EMBL" id="CAJNOC010000166">
    <property type="protein sequence ID" value="CAF0721735.1"/>
    <property type="molecule type" value="Genomic_DNA"/>
</dbReference>
<feature type="region of interest" description="Disordered" evidence="2">
    <location>
        <begin position="615"/>
        <end position="642"/>
    </location>
</feature>
<proteinExistence type="predicted"/>
<dbReference type="GO" id="GO:0035418">
    <property type="term" value="P:protein localization to synapse"/>
    <property type="evidence" value="ECO:0007669"/>
    <property type="project" value="TreeGrafter"/>
</dbReference>
<dbReference type="InterPro" id="IPR052098">
    <property type="entry name" value="Presynaptic_Scaffold_Bsn/Pclo"/>
</dbReference>
<feature type="compositionally biased region" description="Polar residues" evidence="2">
    <location>
        <begin position="372"/>
        <end position="385"/>
    </location>
</feature>
<gene>
    <name evidence="4" type="ORF">OXX778_LOCUS2212</name>
</gene>
<name>A0A813MKS4_9BILA</name>
<dbReference type="GO" id="GO:0098978">
    <property type="term" value="C:glutamatergic synapse"/>
    <property type="evidence" value="ECO:0007669"/>
    <property type="project" value="TreeGrafter"/>
</dbReference>
<sequence length="642" mass="73752">MKLEKEIDLMEQSHENPNKLTIKAKRRLPSTPCIRQTIDCNKENNTEMSFSNLNSTNSSNLSIPVCDLNSKSVEDVNLKPKLENVTEWLNKSFDHSNDTKQNSNYLFVQKQQRSNSFETVRVVQDEPLIEINMNKTNYPKKESEQIIKNSNSQNIDLKDILSKNVSDESSKKDSNRISKKLMKQNNLNFINEDDSSVHFSKKNIHDYENRYGEGRGFRELSIKRKDILANNRDVVITDPSLLFVLKNDKNKKKQSQLSPSHKNMNKSHDSQLLDFNKNTVSFTRASSQPPLLPNEFVNRKDSISTNNTSLISPDSAPKNINLARFRSSSPYRKNSNTSNADSVFNTNSIQYDVKIKINNSDSESIYRKESNKSMSNDTGFSSLNEKNSHHDNHDVESSQLTRQLSGSSSHSNSNKDDSDSVYSFNSCVKDTNRKLSVNTNENRNLLNLPELSYTSNSNETLLNTSPKQNKKLITDTEPSNSPFGDIQIQLSHSEEDQQISVKIIKARNLISKDANGYSDPFVKVYLLPGREQENKRRTKHVLKNLNPEWNCLVVYPNVHKEELKYKTLEFTIWDWDRFKSNDFLGSVKIELKDSSCLDNKPIWYAISNPTFNQENNVQDWTNSKDSKSISPSVKRKSFRIKK</sequence>